<reference evidence="3" key="1">
    <citation type="journal article" date="2019" name="Int. J. Syst. Evol. Microbiol.">
        <title>The Global Catalogue of Microorganisms (GCM) 10K type strain sequencing project: providing services to taxonomists for standard genome sequencing and annotation.</title>
        <authorList>
            <consortium name="The Broad Institute Genomics Platform"/>
            <consortium name="The Broad Institute Genome Sequencing Center for Infectious Disease"/>
            <person name="Wu L."/>
            <person name="Ma J."/>
        </authorList>
    </citation>
    <scope>NUCLEOTIDE SEQUENCE [LARGE SCALE GENOMIC DNA]</scope>
    <source>
        <strain evidence="3">KCTC 42964</strain>
    </source>
</reference>
<evidence type="ECO:0000313" key="3">
    <source>
        <dbReference type="Proteomes" id="UP001595528"/>
    </source>
</evidence>
<dbReference type="EMBL" id="JBHRTR010000025">
    <property type="protein sequence ID" value="MFC3227786.1"/>
    <property type="molecule type" value="Genomic_DNA"/>
</dbReference>
<dbReference type="PANTHER" id="PTHR11647:SF1">
    <property type="entry name" value="COLLAPSIN RESPONSE MEDIATOR PROTEIN"/>
    <property type="match status" value="1"/>
</dbReference>
<dbReference type="InterPro" id="IPR050378">
    <property type="entry name" value="Metallo-dep_Hydrolases_sf"/>
</dbReference>
<dbReference type="SUPFAM" id="SSF51338">
    <property type="entry name" value="Composite domain of metallo-dependent hydrolases"/>
    <property type="match status" value="1"/>
</dbReference>
<comment type="caution">
    <text evidence="2">The sequence shown here is derived from an EMBL/GenBank/DDBJ whole genome shotgun (WGS) entry which is preliminary data.</text>
</comment>
<dbReference type="Proteomes" id="UP001595528">
    <property type="component" value="Unassembled WGS sequence"/>
</dbReference>
<dbReference type="SUPFAM" id="SSF51556">
    <property type="entry name" value="Metallo-dependent hydrolases"/>
    <property type="match status" value="1"/>
</dbReference>
<name>A0ABV7KZL0_9PROT</name>
<feature type="domain" description="Amidohydrolase 3" evidence="1">
    <location>
        <begin position="44"/>
        <end position="536"/>
    </location>
</feature>
<protein>
    <submittedName>
        <fullName evidence="2">Amidohydrolase family protein</fullName>
    </submittedName>
</protein>
<sequence>MDYDLKITGGTIVDGTGAAGYRGDVGIAGGKVVALGKADGDARQVVEADGRVVCPGFVDIHTHYDAQIMWDRMLSISPWHGVTSVVMGNCGFGVAPTREDHRDMIVRTLEKVEGMSVEALRAGMGRDWGFETFPDYLDRIEAGGTAINVGALQGHTPLRLFVMGPEATERQANEDEMARMRALMADALNAGALGLATSKLAAHVGFEGRPVASRLASMEEIMTLAGAVRSHGRGMIQSTLGPGLLLDEMEEVAAAAGSAVCWTALLAGSAFGKSRFRDQLEKTREQQARGVQLYPQVTPRPLNFEFQFKAPAILEQMSFFKPVAAADFDGKCRIYRDPDFRAAFRERWDTAWPSLAQAFGMMVISECATEAALEERRVADIAAERGVHPVDLALDLALASGLETRFRMPIANHDEDEVADLLVQPGVVLGLSDAGAHASQLCDACQATDLLGRWVREKQVLSLERAVQMLTADPAKVFGLSDRGRLAEGWAADIVIFDPKTVAAGPLRRVRDFPGGADRLISEAAGIDTVIVNGTVLRRDNRDVVGADGPLPGRLLRHGRAA</sequence>
<proteinExistence type="predicted"/>
<dbReference type="InterPro" id="IPR032466">
    <property type="entry name" value="Metal_Hydrolase"/>
</dbReference>
<dbReference type="Pfam" id="PF07969">
    <property type="entry name" value="Amidohydro_3"/>
    <property type="match status" value="1"/>
</dbReference>
<dbReference type="InterPro" id="IPR013108">
    <property type="entry name" value="Amidohydro_3"/>
</dbReference>
<dbReference type="InterPro" id="IPR011059">
    <property type="entry name" value="Metal-dep_hydrolase_composite"/>
</dbReference>
<gene>
    <name evidence="2" type="ORF">ACFOGJ_11120</name>
</gene>
<accession>A0ABV7KZL0</accession>
<evidence type="ECO:0000313" key="2">
    <source>
        <dbReference type="EMBL" id="MFC3227786.1"/>
    </source>
</evidence>
<keyword evidence="3" id="KW-1185">Reference proteome</keyword>
<organism evidence="2 3">
    <name type="scientific">Marinibaculum pumilum</name>
    <dbReference type="NCBI Taxonomy" id="1766165"/>
    <lineage>
        <taxon>Bacteria</taxon>
        <taxon>Pseudomonadati</taxon>
        <taxon>Pseudomonadota</taxon>
        <taxon>Alphaproteobacteria</taxon>
        <taxon>Rhodospirillales</taxon>
        <taxon>Rhodospirillaceae</taxon>
        <taxon>Marinibaculum</taxon>
    </lineage>
</organism>
<dbReference type="Gene3D" id="3.20.20.140">
    <property type="entry name" value="Metal-dependent hydrolases"/>
    <property type="match status" value="2"/>
</dbReference>
<dbReference type="PANTHER" id="PTHR11647">
    <property type="entry name" value="HYDRANTOINASE/DIHYDROPYRIMIDINASE FAMILY MEMBER"/>
    <property type="match status" value="1"/>
</dbReference>
<evidence type="ECO:0000259" key="1">
    <source>
        <dbReference type="Pfam" id="PF07969"/>
    </source>
</evidence>
<dbReference type="RefSeq" id="WP_379900257.1">
    <property type="nucleotide sequence ID" value="NZ_JBHRTR010000025.1"/>
</dbReference>